<reference evidence="4 5" key="1">
    <citation type="journal article" date="2006" name="Syst. Appl. Microbiol.">
        <title>Anoxybacillus amylolyticus sp. nov., a thermophilic amylase producing bacterium isolated from Mount Rittmann (Antarctica).</title>
        <authorList>
            <person name="Poli A."/>
            <person name="Esposito E."/>
            <person name="Lama L."/>
            <person name="Orlando P."/>
            <person name="Nicolaus G."/>
            <person name="de Appolonia F."/>
            <person name="Gambacorta A."/>
            <person name="Nicolaus B."/>
        </authorList>
    </citation>
    <scope>NUCLEOTIDE SEQUENCE [LARGE SCALE GENOMIC DNA]</scope>
    <source>
        <strain evidence="4 5">DSM 15939</strain>
    </source>
</reference>
<evidence type="ECO:0000256" key="2">
    <source>
        <dbReference type="PROSITE-ProRule" id="PRU00335"/>
    </source>
</evidence>
<evidence type="ECO:0000256" key="1">
    <source>
        <dbReference type="ARBA" id="ARBA00023125"/>
    </source>
</evidence>
<dbReference type="PROSITE" id="PS50977">
    <property type="entry name" value="HTH_TETR_2"/>
    <property type="match status" value="1"/>
</dbReference>
<dbReference type="Proteomes" id="UP000076865">
    <property type="component" value="Chromosome"/>
</dbReference>
<organism evidence="4 5">
    <name type="scientific">Anoxybacteroides amylolyticum</name>
    <dbReference type="NCBI Taxonomy" id="294699"/>
    <lineage>
        <taxon>Bacteria</taxon>
        <taxon>Bacillati</taxon>
        <taxon>Bacillota</taxon>
        <taxon>Bacilli</taxon>
        <taxon>Bacillales</taxon>
        <taxon>Anoxybacillaceae</taxon>
        <taxon>Anoxybacteroides</taxon>
    </lineage>
</organism>
<accession>A0A160F1Y7</accession>
<dbReference type="KEGG" id="aamy:GFC30_2227"/>
<dbReference type="InterPro" id="IPR036271">
    <property type="entry name" value="Tet_transcr_reg_TetR-rel_C_sf"/>
</dbReference>
<evidence type="ECO:0000313" key="5">
    <source>
        <dbReference type="Proteomes" id="UP000076865"/>
    </source>
</evidence>
<dbReference type="SUPFAM" id="SSF46689">
    <property type="entry name" value="Homeodomain-like"/>
    <property type="match status" value="1"/>
</dbReference>
<gene>
    <name evidence="4" type="ORF">GFC30_2227</name>
</gene>
<dbReference type="PANTHER" id="PTHR30055">
    <property type="entry name" value="HTH-TYPE TRANSCRIPTIONAL REGULATOR RUTR"/>
    <property type="match status" value="1"/>
</dbReference>
<dbReference type="EMBL" id="CP015438">
    <property type="protein sequence ID" value="ANB60178.1"/>
    <property type="molecule type" value="Genomic_DNA"/>
</dbReference>
<evidence type="ECO:0000259" key="3">
    <source>
        <dbReference type="PROSITE" id="PS50977"/>
    </source>
</evidence>
<dbReference type="Gene3D" id="1.10.10.60">
    <property type="entry name" value="Homeodomain-like"/>
    <property type="match status" value="1"/>
</dbReference>
<dbReference type="InterPro" id="IPR049488">
    <property type="entry name" value="TM_1030-like_C"/>
</dbReference>
<dbReference type="SUPFAM" id="SSF48498">
    <property type="entry name" value="Tetracyclin repressor-like, C-terminal domain"/>
    <property type="match status" value="1"/>
</dbReference>
<dbReference type="Pfam" id="PF21256">
    <property type="entry name" value="TetR_C_5-like"/>
    <property type="match status" value="1"/>
</dbReference>
<evidence type="ECO:0000313" key="4">
    <source>
        <dbReference type="EMBL" id="ANB60178.1"/>
    </source>
</evidence>
<dbReference type="AlphaFoldDB" id="A0A160F1Y7"/>
<protein>
    <submittedName>
        <fullName evidence="4">Bacterial regulatory s, tetR family protein</fullName>
    </submittedName>
</protein>
<dbReference type="PRINTS" id="PR00455">
    <property type="entry name" value="HTHTETR"/>
</dbReference>
<keyword evidence="5" id="KW-1185">Reference proteome</keyword>
<dbReference type="OrthoDB" id="9780939at2"/>
<dbReference type="InterPro" id="IPR023772">
    <property type="entry name" value="DNA-bd_HTH_TetR-type_CS"/>
</dbReference>
<sequence length="222" mass="26062">MYSSFEKQPEEKKQTIIRVAMEEFMKNGYDRASTDVITSRAGISKGLLFHYFKNKKNLYLYVVTYAKNLLAEKVMEALQSVSATDFFTRVKEIALAKQRVLAQYPYEAKLAVSAMLTPPAAVKKEMEELLKQHYETYEEAFMLEHIFLKQLIPTEKLRDDVSADTVLEMTMAIVDHVSQKYQKRYQRKPFDFLLHSDNIVKELDDYFRIMQYGIYKTEDKKG</sequence>
<name>A0A160F1Y7_9BACL</name>
<dbReference type="Pfam" id="PF00440">
    <property type="entry name" value="TetR_N"/>
    <property type="match status" value="1"/>
</dbReference>
<dbReference type="PATRIC" id="fig|294699.3.peg.2299"/>
<feature type="domain" description="HTH tetR-type" evidence="3">
    <location>
        <begin position="10"/>
        <end position="70"/>
    </location>
</feature>
<dbReference type="PROSITE" id="PS01081">
    <property type="entry name" value="HTH_TETR_1"/>
    <property type="match status" value="1"/>
</dbReference>
<proteinExistence type="predicted"/>
<dbReference type="Gene3D" id="1.10.357.10">
    <property type="entry name" value="Tetracycline Repressor, domain 2"/>
    <property type="match status" value="1"/>
</dbReference>
<feature type="DNA-binding region" description="H-T-H motif" evidence="2">
    <location>
        <begin position="33"/>
        <end position="52"/>
    </location>
</feature>
<dbReference type="PANTHER" id="PTHR30055:SF226">
    <property type="entry name" value="HTH-TYPE TRANSCRIPTIONAL REGULATOR PKSA"/>
    <property type="match status" value="1"/>
</dbReference>
<dbReference type="InterPro" id="IPR001647">
    <property type="entry name" value="HTH_TetR"/>
</dbReference>
<dbReference type="InterPro" id="IPR009057">
    <property type="entry name" value="Homeodomain-like_sf"/>
</dbReference>
<dbReference type="GO" id="GO:0000976">
    <property type="term" value="F:transcription cis-regulatory region binding"/>
    <property type="evidence" value="ECO:0007669"/>
    <property type="project" value="TreeGrafter"/>
</dbReference>
<dbReference type="InterPro" id="IPR050109">
    <property type="entry name" value="HTH-type_TetR-like_transc_reg"/>
</dbReference>
<dbReference type="GO" id="GO:0003700">
    <property type="term" value="F:DNA-binding transcription factor activity"/>
    <property type="evidence" value="ECO:0007669"/>
    <property type="project" value="TreeGrafter"/>
</dbReference>
<keyword evidence="1 2" id="KW-0238">DNA-binding</keyword>